<dbReference type="PROSITE" id="PS50931">
    <property type="entry name" value="HTH_LYSR"/>
    <property type="match status" value="1"/>
</dbReference>
<dbReference type="PANTHER" id="PTHR30419">
    <property type="entry name" value="HTH-TYPE TRANSCRIPTIONAL REGULATOR YBHD"/>
    <property type="match status" value="1"/>
</dbReference>
<dbReference type="FunFam" id="1.10.10.10:FF:000001">
    <property type="entry name" value="LysR family transcriptional regulator"/>
    <property type="match status" value="1"/>
</dbReference>
<dbReference type="InterPro" id="IPR050950">
    <property type="entry name" value="HTH-type_LysR_regulators"/>
</dbReference>
<sequence length="330" mass="36986">MICSHAPIRIKIYAMFDWTRRLRLRHLHLLVSLAETGNMSDTARLAHTTQPGLSKWLKELEEDVGVPLFERHARGLKPTVHGQTLLGHARRILSEMARAQHNLEMLHEGESRSVALGTSPAAAPSLVPDAITYFLRRYPKARVQLQESTMSTLLDRLEQGQLDVVIGRLDNYQPRASLCSERLHSEPMRVVARPGHPLSSRDGLGWEELYAHDWLIWPEGTPIRSKLDNALANAGQPPLPYRVESSSLTANLWLLQNSDMLSVASGSVAKHFIARGLLAPLDFELDAEGSIGMCWRDEPLQDSSTQELLDCLRQASRVPIRELRTVAALE</sequence>
<dbReference type="PRINTS" id="PR00039">
    <property type="entry name" value="HTHLYSR"/>
</dbReference>
<dbReference type="SUPFAM" id="SSF53850">
    <property type="entry name" value="Periplasmic binding protein-like II"/>
    <property type="match status" value="1"/>
</dbReference>
<dbReference type="InterPro" id="IPR036390">
    <property type="entry name" value="WH_DNA-bd_sf"/>
</dbReference>
<organism evidence="6">
    <name type="scientific">Aquipseudomonas alcaligenes</name>
    <name type="common">Pseudomonas alcaligenes</name>
    <dbReference type="NCBI Taxonomy" id="43263"/>
    <lineage>
        <taxon>Bacteria</taxon>
        <taxon>Pseudomonadati</taxon>
        <taxon>Pseudomonadota</taxon>
        <taxon>Gammaproteobacteria</taxon>
        <taxon>Pseudomonadales</taxon>
        <taxon>Pseudomonadaceae</taxon>
        <taxon>Aquipseudomonas</taxon>
    </lineage>
</organism>
<evidence type="ECO:0000256" key="1">
    <source>
        <dbReference type="ARBA" id="ARBA00009437"/>
    </source>
</evidence>
<keyword evidence="3" id="KW-0238">DNA-binding</keyword>
<dbReference type="GO" id="GO:0003700">
    <property type="term" value="F:DNA-binding transcription factor activity"/>
    <property type="evidence" value="ECO:0007669"/>
    <property type="project" value="InterPro"/>
</dbReference>
<keyword evidence="2" id="KW-0805">Transcription regulation</keyword>
<dbReference type="GO" id="GO:0003677">
    <property type="term" value="F:DNA binding"/>
    <property type="evidence" value="ECO:0007669"/>
    <property type="project" value="UniProtKB-KW"/>
</dbReference>
<dbReference type="InterPro" id="IPR036388">
    <property type="entry name" value="WH-like_DNA-bd_sf"/>
</dbReference>
<evidence type="ECO:0000313" key="6">
    <source>
        <dbReference type="EMBL" id="ABD64506.1"/>
    </source>
</evidence>
<evidence type="ECO:0000256" key="2">
    <source>
        <dbReference type="ARBA" id="ARBA00023015"/>
    </source>
</evidence>
<dbReference type="PANTHER" id="PTHR30419:SF8">
    <property type="entry name" value="NITROGEN ASSIMILATION TRANSCRIPTIONAL ACTIVATOR-RELATED"/>
    <property type="match status" value="1"/>
</dbReference>
<dbReference type="AlphaFoldDB" id="Q0QFQ9"/>
<evidence type="ECO:0000256" key="4">
    <source>
        <dbReference type="ARBA" id="ARBA00023163"/>
    </source>
</evidence>
<comment type="similarity">
    <text evidence="1">Belongs to the LysR transcriptional regulatory family.</text>
</comment>
<protein>
    <submittedName>
        <fullName evidence="6">Putative Lys-R type transcriptional regulator</fullName>
    </submittedName>
</protein>
<dbReference type="Pfam" id="PF03466">
    <property type="entry name" value="LysR_substrate"/>
    <property type="match status" value="1"/>
</dbReference>
<accession>Q0QFQ9</accession>
<proteinExistence type="inferred from homology"/>
<feature type="domain" description="HTH lysR-type" evidence="5">
    <location>
        <begin position="22"/>
        <end position="79"/>
    </location>
</feature>
<dbReference type="SUPFAM" id="SSF46785">
    <property type="entry name" value="Winged helix' DNA-binding domain"/>
    <property type="match status" value="1"/>
</dbReference>
<dbReference type="InterPro" id="IPR005119">
    <property type="entry name" value="LysR_subst-bd"/>
</dbReference>
<dbReference type="GO" id="GO:0005829">
    <property type="term" value="C:cytosol"/>
    <property type="evidence" value="ECO:0007669"/>
    <property type="project" value="TreeGrafter"/>
</dbReference>
<gene>
    <name evidence="6" type="primary">hbzR</name>
</gene>
<dbReference type="EMBL" id="DQ394580">
    <property type="protein sequence ID" value="ABD64506.1"/>
    <property type="molecule type" value="Genomic_DNA"/>
</dbReference>
<dbReference type="InterPro" id="IPR000847">
    <property type="entry name" value="LysR_HTH_N"/>
</dbReference>
<evidence type="ECO:0000256" key="3">
    <source>
        <dbReference type="ARBA" id="ARBA00023125"/>
    </source>
</evidence>
<keyword evidence="4" id="KW-0804">Transcription</keyword>
<dbReference type="Gene3D" id="3.40.190.10">
    <property type="entry name" value="Periplasmic binding protein-like II"/>
    <property type="match status" value="2"/>
</dbReference>
<name>Q0QFQ9_AQUAC</name>
<dbReference type="Gene3D" id="1.10.10.10">
    <property type="entry name" value="Winged helix-like DNA-binding domain superfamily/Winged helix DNA-binding domain"/>
    <property type="match status" value="1"/>
</dbReference>
<reference evidence="6" key="1">
    <citation type="submission" date="2006-02" db="EMBL/GenBank/DDBJ databases">
        <title>Molecular cloning and characterization of hbzE gene coding an inducible gentisate 1, 2-dioxygenase and its regulatory gene, hbzR, in Pseudomonas alcaligenes NCIMB 9867.</title>
        <authorList>
            <person name="Zhao B."/>
            <person name="Tan C.L."/>
            <person name="Yeo C.C."/>
            <person name="Dong Y.H."/>
            <person name="Zhang L.H."/>
            <person name="Poh C.L."/>
        </authorList>
    </citation>
    <scope>NUCLEOTIDE SEQUENCE</scope>
    <source>
        <strain evidence="6">NCIMB 9867</strain>
    </source>
</reference>
<dbReference type="Pfam" id="PF00126">
    <property type="entry name" value="HTH_1"/>
    <property type="match status" value="1"/>
</dbReference>
<evidence type="ECO:0000259" key="5">
    <source>
        <dbReference type="PROSITE" id="PS50931"/>
    </source>
</evidence>